<accession>A0ACC1N338</accession>
<organism evidence="1 2">
    <name type="scientific">Trametes sanguinea</name>
    <dbReference type="NCBI Taxonomy" id="158606"/>
    <lineage>
        <taxon>Eukaryota</taxon>
        <taxon>Fungi</taxon>
        <taxon>Dikarya</taxon>
        <taxon>Basidiomycota</taxon>
        <taxon>Agaricomycotina</taxon>
        <taxon>Agaricomycetes</taxon>
        <taxon>Polyporales</taxon>
        <taxon>Polyporaceae</taxon>
        <taxon>Trametes</taxon>
    </lineage>
</organism>
<evidence type="ECO:0000313" key="1">
    <source>
        <dbReference type="EMBL" id="KAJ2973322.1"/>
    </source>
</evidence>
<protein>
    <submittedName>
        <fullName evidence="1">Uncharacterized protein</fullName>
    </submittedName>
</protein>
<reference evidence="1" key="1">
    <citation type="submission" date="2022-08" db="EMBL/GenBank/DDBJ databases">
        <title>Genome Sequence of Pycnoporus sanguineus.</title>
        <authorList>
            <person name="Buettner E."/>
        </authorList>
    </citation>
    <scope>NUCLEOTIDE SEQUENCE</scope>
    <source>
        <strain evidence="1">CG-C14</strain>
    </source>
</reference>
<keyword evidence="2" id="KW-1185">Reference proteome</keyword>
<gene>
    <name evidence="1" type="ORF">NUW54_g12086</name>
</gene>
<comment type="caution">
    <text evidence="1">The sequence shown here is derived from an EMBL/GenBank/DDBJ whole genome shotgun (WGS) entry which is preliminary data.</text>
</comment>
<sequence>MRIELGRRGLLQGDIISYALRKVGLAPPHDEQQQNEEAHVHEQEIADVDGPRIESHVYLSKQYAQRGSVRAVAEALDTPGLRDLLRRFLRDQLYPDFDEPGEVVPLADCPWVPLSTRVAVHHSATAIFYAPSELCGPGGMHSEIIRSTPSWRDEGARHDTVLVQLSGDPGMQGMGVARVRTFLSFSYGITRYECTLVSWFELVGDGPDPLTGMWIVRPELDHGQEVLSIISTEAIVRSCHLIGVFGNTRLPVDFHFSQTLDAFRRYYVNPYADYHMHELLK</sequence>
<dbReference type="Proteomes" id="UP001144978">
    <property type="component" value="Unassembled WGS sequence"/>
</dbReference>
<proteinExistence type="predicted"/>
<dbReference type="EMBL" id="JANSHE010004994">
    <property type="protein sequence ID" value="KAJ2973322.1"/>
    <property type="molecule type" value="Genomic_DNA"/>
</dbReference>
<evidence type="ECO:0000313" key="2">
    <source>
        <dbReference type="Proteomes" id="UP001144978"/>
    </source>
</evidence>
<name>A0ACC1N338_9APHY</name>